<dbReference type="InterPro" id="IPR024655">
    <property type="entry name" value="Asl1_glyco_hydro_catalytic"/>
</dbReference>
<dbReference type="Proteomes" id="UP001219525">
    <property type="component" value="Unassembled WGS sequence"/>
</dbReference>
<evidence type="ECO:0000259" key="2">
    <source>
        <dbReference type="Pfam" id="PF11790"/>
    </source>
</evidence>
<dbReference type="Gene3D" id="3.20.20.80">
    <property type="entry name" value="Glycosidases"/>
    <property type="match status" value="1"/>
</dbReference>
<evidence type="ECO:0000313" key="4">
    <source>
        <dbReference type="Proteomes" id="UP001219525"/>
    </source>
</evidence>
<feature type="signal peptide" evidence="1">
    <location>
        <begin position="1"/>
        <end position="18"/>
    </location>
</feature>
<proteinExistence type="predicted"/>
<dbReference type="InterPro" id="IPR017853">
    <property type="entry name" value="GH"/>
</dbReference>
<organism evidence="3 4">
    <name type="scientific">Mycena pura</name>
    <dbReference type="NCBI Taxonomy" id="153505"/>
    <lineage>
        <taxon>Eukaryota</taxon>
        <taxon>Fungi</taxon>
        <taxon>Dikarya</taxon>
        <taxon>Basidiomycota</taxon>
        <taxon>Agaricomycotina</taxon>
        <taxon>Agaricomycetes</taxon>
        <taxon>Agaricomycetidae</taxon>
        <taxon>Agaricales</taxon>
        <taxon>Marasmiineae</taxon>
        <taxon>Mycenaceae</taxon>
        <taxon>Mycena</taxon>
    </lineage>
</organism>
<feature type="domain" description="Asl1-like glycosyl hydrolase catalytic" evidence="2">
    <location>
        <begin position="42"/>
        <end position="269"/>
    </location>
</feature>
<feature type="chain" id="PRO_5042120532" evidence="1">
    <location>
        <begin position="19"/>
        <end position="320"/>
    </location>
</feature>
<dbReference type="InterPro" id="IPR053183">
    <property type="entry name" value="ASL1"/>
</dbReference>
<sequence length="320" mass="34112">MTLTILFSLLLSTAHVSALPTLAATNLTGKAGIAGGGDAATDMVQFTATGKVSWYYTWSLSSVNTELEFVPMLWGAKDVAQWTDSSDGINATIAQRKPTAVLGMNEPQETGQSNLTPQEGADMWKTYIEPLHAQGLRLGSPAPSSAPSGKTWLQDFLTACDGGCTVDFIALHYYDVNATAFAAYLTDFHDTFQRPLWVTEWACQNFNNGPQCSAADVAEFLNQTQAFMDAQDWVERYAWYGVLRNLGGVNTADAMLTGDGKITDLGEQYIGAAVPKTSGAAPGATGSFGLPSLPTSSASGMVRMWLTSSLISLLSLACLM</sequence>
<dbReference type="PANTHER" id="PTHR34154">
    <property type="entry name" value="ALKALI-SENSITIVE LINKAGE PROTEIN 1"/>
    <property type="match status" value="1"/>
</dbReference>
<dbReference type="SUPFAM" id="SSF51445">
    <property type="entry name" value="(Trans)glycosidases"/>
    <property type="match status" value="1"/>
</dbReference>
<dbReference type="GO" id="GO:0009277">
    <property type="term" value="C:fungal-type cell wall"/>
    <property type="evidence" value="ECO:0007669"/>
    <property type="project" value="TreeGrafter"/>
</dbReference>
<evidence type="ECO:0000256" key="1">
    <source>
        <dbReference type="SAM" id="SignalP"/>
    </source>
</evidence>
<protein>
    <submittedName>
        <fullName evidence="3">Glycosyl hydrolase catalytic core-domain-containing protein</fullName>
    </submittedName>
</protein>
<reference evidence="3" key="1">
    <citation type="submission" date="2023-03" db="EMBL/GenBank/DDBJ databases">
        <title>Massive genome expansion in bonnet fungi (Mycena s.s.) driven by repeated elements and novel gene families across ecological guilds.</title>
        <authorList>
            <consortium name="Lawrence Berkeley National Laboratory"/>
            <person name="Harder C.B."/>
            <person name="Miyauchi S."/>
            <person name="Viragh M."/>
            <person name="Kuo A."/>
            <person name="Thoen E."/>
            <person name="Andreopoulos B."/>
            <person name="Lu D."/>
            <person name="Skrede I."/>
            <person name="Drula E."/>
            <person name="Henrissat B."/>
            <person name="Morin E."/>
            <person name="Kohler A."/>
            <person name="Barry K."/>
            <person name="LaButti K."/>
            <person name="Morin E."/>
            <person name="Salamov A."/>
            <person name="Lipzen A."/>
            <person name="Mereny Z."/>
            <person name="Hegedus B."/>
            <person name="Baldrian P."/>
            <person name="Stursova M."/>
            <person name="Weitz H."/>
            <person name="Taylor A."/>
            <person name="Grigoriev I.V."/>
            <person name="Nagy L.G."/>
            <person name="Martin F."/>
            <person name="Kauserud H."/>
        </authorList>
    </citation>
    <scope>NUCLEOTIDE SEQUENCE</scope>
    <source>
        <strain evidence="3">9144</strain>
    </source>
</reference>
<dbReference type="AlphaFoldDB" id="A0AAD6VRL6"/>
<keyword evidence="4" id="KW-1185">Reference proteome</keyword>
<dbReference type="EMBL" id="JARJCW010000013">
    <property type="protein sequence ID" value="KAJ7217728.1"/>
    <property type="molecule type" value="Genomic_DNA"/>
</dbReference>
<dbReference type="PANTHER" id="PTHR34154:SF3">
    <property type="entry name" value="ALKALI-SENSITIVE LINKAGE PROTEIN 1"/>
    <property type="match status" value="1"/>
</dbReference>
<comment type="caution">
    <text evidence="3">The sequence shown here is derived from an EMBL/GenBank/DDBJ whole genome shotgun (WGS) entry which is preliminary data.</text>
</comment>
<keyword evidence="3" id="KW-0378">Hydrolase</keyword>
<accession>A0AAD6VRL6</accession>
<dbReference type="GO" id="GO:0071966">
    <property type="term" value="P:fungal-type cell wall polysaccharide metabolic process"/>
    <property type="evidence" value="ECO:0007669"/>
    <property type="project" value="TreeGrafter"/>
</dbReference>
<keyword evidence="1" id="KW-0732">Signal</keyword>
<evidence type="ECO:0000313" key="3">
    <source>
        <dbReference type="EMBL" id="KAJ7217728.1"/>
    </source>
</evidence>
<gene>
    <name evidence="3" type="ORF">GGX14DRAFT_597612</name>
</gene>
<dbReference type="GO" id="GO:0016787">
    <property type="term" value="F:hydrolase activity"/>
    <property type="evidence" value="ECO:0007669"/>
    <property type="project" value="UniProtKB-KW"/>
</dbReference>
<name>A0AAD6VRL6_9AGAR</name>
<dbReference type="Pfam" id="PF11790">
    <property type="entry name" value="Glyco_hydro_cc"/>
    <property type="match status" value="1"/>
</dbReference>